<feature type="compositionally biased region" description="Basic and acidic residues" evidence="1">
    <location>
        <begin position="925"/>
        <end position="947"/>
    </location>
</feature>
<feature type="region of interest" description="Disordered" evidence="1">
    <location>
        <begin position="824"/>
        <end position="853"/>
    </location>
</feature>
<feature type="compositionally biased region" description="Polar residues" evidence="1">
    <location>
        <begin position="952"/>
        <end position="975"/>
    </location>
</feature>
<comment type="caution">
    <text evidence="3">The sequence shown here is derived from an EMBL/GenBank/DDBJ whole genome shotgun (WGS) entry which is preliminary data.</text>
</comment>
<proteinExistence type="predicted"/>
<dbReference type="Pfam" id="PF20155">
    <property type="entry name" value="TMP_3"/>
    <property type="match status" value="1"/>
</dbReference>
<dbReference type="InterPro" id="IPR013491">
    <property type="entry name" value="Tape_meas_N"/>
</dbReference>
<dbReference type="Proteomes" id="UP001363010">
    <property type="component" value="Unassembled WGS sequence"/>
</dbReference>
<protein>
    <submittedName>
        <fullName evidence="3">Tape measure protein</fullName>
    </submittedName>
</protein>
<evidence type="ECO:0000313" key="3">
    <source>
        <dbReference type="EMBL" id="MEJ8821434.1"/>
    </source>
</evidence>
<gene>
    <name evidence="3" type="ORF">WKW80_05200</name>
</gene>
<organism evidence="3 4">
    <name type="scientific">Variovorax humicola</name>
    <dbReference type="NCBI Taxonomy" id="1769758"/>
    <lineage>
        <taxon>Bacteria</taxon>
        <taxon>Pseudomonadati</taxon>
        <taxon>Pseudomonadota</taxon>
        <taxon>Betaproteobacteria</taxon>
        <taxon>Burkholderiales</taxon>
        <taxon>Comamonadaceae</taxon>
        <taxon>Variovorax</taxon>
    </lineage>
</organism>
<evidence type="ECO:0000259" key="2">
    <source>
        <dbReference type="Pfam" id="PF20155"/>
    </source>
</evidence>
<keyword evidence="4" id="KW-1185">Reference proteome</keyword>
<feature type="compositionally biased region" description="Basic and acidic residues" evidence="1">
    <location>
        <begin position="824"/>
        <end position="847"/>
    </location>
</feature>
<dbReference type="NCBIfam" id="TIGR02675">
    <property type="entry name" value="tape_meas_nterm"/>
    <property type="match status" value="1"/>
</dbReference>
<evidence type="ECO:0000256" key="1">
    <source>
        <dbReference type="SAM" id="MobiDB-lite"/>
    </source>
</evidence>
<reference evidence="3 4" key="1">
    <citation type="submission" date="2024-03" db="EMBL/GenBank/DDBJ databases">
        <title>Novel species of the genus Variovorax.</title>
        <authorList>
            <person name="Liu Q."/>
            <person name="Xin Y.-H."/>
        </authorList>
    </citation>
    <scope>NUCLEOTIDE SEQUENCE [LARGE SCALE GENOMIC DNA]</scope>
    <source>
        <strain evidence="3 4">KACC 18501</strain>
    </source>
</reference>
<accession>A0ABU8VW25</accession>
<name>A0ABU8VW25_9BURK</name>
<sequence>MATNRDVKMTLQTQVEGGDDIKKLSDQVRDLAKAGGEAAPGFEKLAAAVDANDAALTRAREAEKSARTAIDATKASLQEKKDAQRLASIETDSAAKKTGEYQAATKAANLEIFAEEKALRAQAAALKQATAEAKAAAVAQKALETEAKAALAAASKGAAGASTSIDRVSKSTGEASDLLRRLGPLMTAAFSADQFVRTIAAQESLNRGFEQIFGSAGKARSEMEFIRATADKLGIEVQTLARSYQSLAASTKGTVLEGQATRDVFEAVSRAMSVLGKTSAETEHALVAVSQIASKGTASMEELRGQLGEALPGAMKAAADGAGITVEQLVAMVSNGQVLAADILPALTKGLNDLYAKAAPPQTITSEWARLKNTITDTMVAVGEGGASKGIAKGLSALAVGVQGVSHATDVAGTAIGEFIAKVATGNYELGTAAELNAKYDKQLRQAAEAAGLVDKALNGATNATQAQARAVDNAVDAQTRATTVQKAAGESALAMKAHYAELSTGAEKYTDLVKAQSIAHQAESAVLVQLVGVYGSDIEKRQAAAAAAQVQATASRDVARALELEAILAQSRALALQTEAAKRNDTSEATKKEIEAAQQNAAAKRAEADGSRALATSKGIEAEATKASAAAYADNSARVYELRGAAQAAATEVERLVAAQKDGKATSEQVADAHAKASAALLLYRDALKDATAAAERKVQAEQINSRLAQGAINVDRLRAGALEEVARASGDAAGAARAHAIAQQSEINAARTAADTASREAQAIREAAEAKENELRATGQLTPAKEAEIQATLAAAAAKQQESDAAAILADKLQRLLDLERKRTQQQEENKPKTADGFEKNKDGSAKGTFNNLAPLDKAFEAARTRGEGMSVEELKAAKRQADDAGAWLQAMMKSGGAGSISPEAFSSTRTLQAATASALEDAQRKAAADERQRAAKDAADHAPVRPEAAQQSTTHTVNINLPNGTSGSVNVASPSDANVLTALLGQLSRARGVS</sequence>
<evidence type="ECO:0000313" key="4">
    <source>
        <dbReference type="Proteomes" id="UP001363010"/>
    </source>
</evidence>
<dbReference type="RefSeq" id="WP_340362484.1">
    <property type="nucleotide sequence ID" value="NZ_JBBKZV010000002.1"/>
</dbReference>
<feature type="region of interest" description="Disordered" evidence="1">
    <location>
        <begin position="925"/>
        <end position="975"/>
    </location>
</feature>
<feature type="domain" description="Tape measure protein N-terminal" evidence="2">
    <location>
        <begin position="194"/>
        <end position="379"/>
    </location>
</feature>
<dbReference type="EMBL" id="JBBKZV010000002">
    <property type="protein sequence ID" value="MEJ8821434.1"/>
    <property type="molecule type" value="Genomic_DNA"/>
</dbReference>